<accession>A0ACB0L2C0</accession>
<dbReference type="Proteomes" id="UP001177021">
    <property type="component" value="Unassembled WGS sequence"/>
</dbReference>
<keyword evidence="2" id="KW-1185">Reference proteome</keyword>
<sequence length="210" mass="24252">MKKHDHAWLVHPDGEKTLVHLNLYKFDSYLSSGIIVSKNLNIEEPTEVIMEYVEADNRFKVTIIKNEKDDILKTIPIAGAGAAAKNSNAQTRTQSTFNSAISDPHLLDFNFHGAYKWDNKVTKANASRKKKQYLPIGLEAQWALCVCVAPYGHEREKRNSFFSCSYVLERGEEESLGARARGELEIRDLRRVFFESRFYRILWYSMSSRR</sequence>
<protein>
    <submittedName>
        <fullName evidence="1">Uncharacterized protein</fullName>
    </submittedName>
</protein>
<evidence type="ECO:0000313" key="2">
    <source>
        <dbReference type="Proteomes" id="UP001177021"/>
    </source>
</evidence>
<dbReference type="EMBL" id="CASHSV030000409">
    <property type="protein sequence ID" value="CAJ2662433.1"/>
    <property type="molecule type" value="Genomic_DNA"/>
</dbReference>
<evidence type="ECO:0000313" key="1">
    <source>
        <dbReference type="EMBL" id="CAJ2662433.1"/>
    </source>
</evidence>
<gene>
    <name evidence="1" type="ORF">MILVUS5_LOCUS28026</name>
</gene>
<proteinExistence type="predicted"/>
<comment type="caution">
    <text evidence="1">The sequence shown here is derived from an EMBL/GenBank/DDBJ whole genome shotgun (WGS) entry which is preliminary data.</text>
</comment>
<reference evidence="1" key="1">
    <citation type="submission" date="2023-10" db="EMBL/GenBank/DDBJ databases">
        <authorList>
            <person name="Rodriguez Cubillos JULIANA M."/>
            <person name="De Vega J."/>
        </authorList>
    </citation>
    <scope>NUCLEOTIDE SEQUENCE</scope>
</reference>
<name>A0ACB0L2C0_TRIPR</name>
<organism evidence="1 2">
    <name type="scientific">Trifolium pratense</name>
    <name type="common">Red clover</name>
    <dbReference type="NCBI Taxonomy" id="57577"/>
    <lineage>
        <taxon>Eukaryota</taxon>
        <taxon>Viridiplantae</taxon>
        <taxon>Streptophyta</taxon>
        <taxon>Embryophyta</taxon>
        <taxon>Tracheophyta</taxon>
        <taxon>Spermatophyta</taxon>
        <taxon>Magnoliopsida</taxon>
        <taxon>eudicotyledons</taxon>
        <taxon>Gunneridae</taxon>
        <taxon>Pentapetalae</taxon>
        <taxon>rosids</taxon>
        <taxon>fabids</taxon>
        <taxon>Fabales</taxon>
        <taxon>Fabaceae</taxon>
        <taxon>Papilionoideae</taxon>
        <taxon>50 kb inversion clade</taxon>
        <taxon>NPAAA clade</taxon>
        <taxon>Hologalegina</taxon>
        <taxon>IRL clade</taxon>
        <taxon>Trifolieae</taxon>
        <taxon>Trifolium</taxon>
    </lineage>
</organism>